<evidence type="ECO:0000313" key="4">
    <source>
        <dbReference type="EMBL" id="SIT17008.1"/>
    </source>
</evidence>
<proteinExistence type="predicted"/>
<dbReference type="InterPro" id="IPR051012">
    <property type="entry name" value="CellSynth/LPSAsmb/PSIAsmb"/>
</dbReference>
<name>A0A1N7Q2D3_9RHOB</name>
<evidence type="ECO:0000256" key="3">
    <source>
        <dbReference type="SAM" id="SignalP"/>
    </source>
</evidence>
<evidence type="ECO:0000256" key="1">
    <source>
        <dbReference type="ARBA" id="ARBA00022737"/>
    </source>
</evidence>
<keyword evidence="5" id="KW-1185">Reference proteome</keyword>
<evidence type="ECO:0000313" key="5">
    <source>
        <dbReference type="Proteomes" id="UP000186684"/>
    </source>
</evidence>
<dbReference type="Pfam" id="PF14559">
    <property type="entry name" value="TPR_19"/>
    <property type="match status" value="3"/>
</dbReference>
<protein>
    <submittedName>
        <fullName evidence="4">Uncharacterized conserved protein HemY, contains two TPR repeats</fullName>
    </submittedName>
</protein>
<dbReference type="PANTHER" id="PTHR45586:SF1">
    <property type="entry name" value="LIPOPOLYSACCHARIDE ASSEMBLY PROTEIN B"/>
    <property type="match status" value="1"/>
</dbReference>
<dbReference type="PANTHER" id="PTHR45586">
    <property type="entry name" value="TPR REPEAT-CONTAINING PROTEIN PA4667"/>
    <property type="match status" value="1"/>
</dbReference>
<dbReference type="EMBL" id="FTOQ01000025">
    <property type="protein sequence ID" value="SIT17008.1"/>
    <property type="molecule type" value="Genomic_DNA"/>
</dbReference>
<dbReference type="RefSeq" id="WP_076451152.1">
    <property type="nucleotide sequence ID" value="NZ_FTOQ01000025.1"/>
</dbReference>
<dbReference type="PROSITE" id="PS51257">
    <property type="entry name" value="PROKAR_LIPOPROTEIN"/>
    <property type="match status" value="1"/>
</dbReference>
<dbReference type="SMART" id="SM00028">
    <property type="entry name" value="TPR"/>
    <property type="match status" value="7"/>
</dbReference>
<feature type="signal peptide" evidence="3">
    <location>
        <begin position="1"/>
        <end position="20"/>
    </location>
</feature>
<dbReference type="InterPro" id="IPR011990">
    <property type="entry name" value="TPR-like_helical_dom_sf"/>
</dbReference>
<reference evidence="5" key="1">
    <citation type="submission" date="2017-01" db="EMBL/GenBank/DDBJ databases">
        <authorList>
            <person name="Varghese N."/>
            <person name="Submissions S."/>
        </authorList>
    </citation>
    <scope>NUCLEOTIDE SEQUENCE [LARGE SCALE GENOMIC DNA]</scope>
    <source>
        <strain evidence="5">DSM 29430</strain>
    </source>
</reference>
<keyword evidence="2" id="KW-0802">TPR repeat</keyword>
<accession>A0A1N7Q2D3</accession>
<dbReference type="OrthoDB" id="7637125at2"/>
<feature type="chain" id="PRO_5011980932" evidence="3">
    <location>
        <begin position="21"/>
        <end position="819"/>
    </location>
</feature>
<evidence type="ECO:0000256" key="2">
    <source>
        <dbReference type="ARBA" id="ARBA00022803"/>
    </source>
</evidence>
<dbReference type="Proteomes" id="UP000186684">
    <property type="component" value="Unassembled WGS sequence"/>
</dbReference>
<sequence length="819" mass="91531">MFKHLAHIFAVLLLLGALSACDSSEDRAEKHFRKSVELYEAGDTARAAVELRNVFKLNGAHLDARKLMARIEEDRGNPAAAFNQYLAVTEHHPEDIQAVRGAARLAAMLGNWTAASHHAKVAGELLAVGQTDQVLREINLALAYRRAREDQDPQEMQRISRQMADLLTDDPTLILARRAQIDERLYRQDWTSALQAIDAGLEHNPDERVYYGLRLVVLKKLGRSDAIEAQLRDMVDRFPDEDSLRRTLLRWYVSQNRTDDAEAYLRDRIQPDVRNPDARLMLVDFLIQFRGPDAALAEIDKILADTAPADPDRPLYQAAQAMLAFEAGDHETTITEMRAIVDGAQSSEHLPAIKIALAKMIEQSGDLVASRALVQEVLDADATNVEALKMRAEWMIQADRPEEALVDLRRALDQAPRNADLFTLMAHAHERLGNNSVMGEMLSRALEASNSAPEESMRYAAFLMGEDRLLPAEDVLIGALRLRPDHIQMLVMLGDLYVQLEDWRRAQGVVDRLAQLQEADAAVNALTIRVLVGQRRQDDLRAMLERLSRNTSGDKRAVGLAARARLDEGNLHGALDLIADGLAEFPDDPELRLISAGLSALSGETNEARKTLLKLVEESPKNERPWIALYYLHQSEGEPEQAEEVLDRARKALPESSVLNLALAGHLEKMGNFEAAIAVYEDLYNRNSDSAVLANNLASLLSSFREDKASLERAHVIARRLRGTNVPQFQDTYGWITARLGNHREALDYLEPAAKALPDDPVVNYHLARTLAMAGNNKSALETYRKTLRLIETSGRPLPFRDEINTEIVRLSSDLAVQE</sequence>
<dbReference type="SUPFAM" id="SSF48452">
    <property type="entry name" value="TPR-like"/>
    <property type="match status" value="3"/>
</dbReference>
<keyword evidence="1" id="KW-0677">Repeat</keyword>
<keyword evidence="3" id="KW-0732">Signal</keyword>
<dbReference type="STRING" id="633194.SAMN05421759_12518"/>
<gene>
    <name evidence="4" type="ORF">SAMN05421759_12518</name>
</gene>
<organism evidence="4 5">
    <name type="scientific">Roseivivax lentus</name>
    <dbReference type="NCBI Taxonomy" id="633194"/>
    <lineage>
        <taxon>Bacteria</taxon>
        <taxon>Pseudomonadati</taxon>
        <taxon>Pseudomonadota</taxon>
        <taxon>Alphaproteobacteria</taxon>
        <taxon>Rhodobacterales</taxon>
        <taxon>Roseobacteraceae</taxon>
        <taxon>Roseivivax</taxon>
    </lineage>
</organism>
<dbReference type="Pfam" id="PF13432">
    <property type="entry name" value="TPR_16"/>
    <property type="match status" value="1"/>
</dbReference>
<dbReference type="Gene3D" id="1.25.40.10">
    <property type="entry name" value="Tetratricopeptide repeat domain"/>
    <property type="match status" value="3"/>
</dbReference>
<dbReference type="InterPro" id="IPR019734">
    <property type="entry name" value="TPR_rpt"/>
</dbReference>
<dbReference type="AlphaFoldDB" id="A0A1N7Q2D3"/>